<proteinExistence type="predicted"/>
<protein>
    <submittedName>
        <fullName evidence="1">Uncharacterized protein</fullName>
    </submittedName>
</protein>
<name>A0A9D4LU76_DREPO</name>
<evidence type="ECO:0000313" key="1">
    <source>
        <dbReference type="EMBL" id="KAH3862961.1"/>
    </source>
</evidence>
<evidence type="ECO:0000313" key="2">
    <source>
        <dbReference type="Proteomes" id="UP000828390"/>
    </source>
</evidence>
<gene>
    <name evidence="1" type="ORF">DPMN_025937</name>
</gene>
<sequence>MRSHIGRSVTKYEITELACKAYLRAMRPSNITCKCKCICTESPKLSKPKPGGRNITDPSYIATLLEYAKHAKGKKIKKISKKSSGSSYTLQPSTTTIKAKHAAYAVNSIPRIKIPDHI</sequence>
<dbReference type="EMBL" id="JAIWYP010000002">
    <property type="protein sequence ID" value="KAH3862961.1"/>
    <property type="molecule type" value="Genomic_DNA"/>
</dbReference>
<dbReference type="Proteomes" id="UP000828390">
    <property type="component" value="Unassembled WGS sequence"/>
</dbReference>
<keyword evidence="2" id="KW-1185">Reference proteome</keyword>
<dbReference type="AlphaFoldDB" id="A0A9D4LU76"/>
<accession>A0A9D4LU76</accession>
<reference evidence="1" key="2">
    <citation type="submission" date="2020-11" db="EMBL/GenBank/DDBJ databases">
        <authorList>
            <person name="McCartney M.A."/>
            <person name="Auch B."/>
            <person name="Kono T."/>
            <person name="Mallez S."/>
            <person name="Becker A."/>
            <person name="Gohl D.M."/>
            <person name="Silverstein K.A.T."/>
            <person name="Koren S."/>
            <person name="Bechman K.B."/>
            <person name="Herman A."/>
            <person name="Abrahante J.E."/>
            <person name="Garbe J."/>
        </authorList>
    </citation>
    <scope>NUCLEOTIDE SEQUENCE</scope>
    <source>
        <strain evidence="1">Duluth1</strain>
        <tissue evidence="1">Whole animal</tissue>
    </source>
</reference>
<comment type="caution">
    <text evidence="1">The sequence shown here is derived from an EMBL/GenBank/DDBJ whole genome shotgun (WGS) entry which is preliminary data.</text>
</comment>
<organism evidence="1 2">
    <name type="scientific">Dreissena polymorpha</name>
    <name type="common">Zebra mussel</name>
    <name type="synonym">Mytilus polymorpha</name>
    <dbReference type="NCBI Taxonomy" id="45954"/>
    <lineage>
        <taxon>Eukaryota</taxon>
        <taxon>Metazoa</taxon>
        <taxon>Spiralia</taxon>
        <taxon>Lophotrochozoa</taxon>
        <taxon>Mollusca</taxon>
        <taxon>Bivalvia</taxon>
        <taxon>Autobranchia</taxon>
        <taxon>Heteroconchia</taxon>
        <taxon>Euheterodonta</taxon>
        <taxon>Imparidentia</taxon>
        <taxon>Neoheterodontei</taxon>
        <taxon>Myida</taxon>
        <taxon>Dreissenoidea</taxon>
        <taxon>Dreissenidae</taxon>
        <taxon>Dreissena</taxon>
    </lineage>
</organism>
<reference evidence="1" key="1">
    <citation type="journal article" date="2019" name="bioRxiv">
        <title>The Genome of the Zebra Mussel, Dreissena polymorpha: A Resource for Invasive Species Research.</title>
        <authorList>
            <person name="McCartney M.A."/>
            <person name="Auch B."/>
            <person name="Kono T."/>
            <person name="Mallez S."/>
            <person name="Zhang Y."/>
            <person name="Obille A."/>
            <person name="Becker A."/>
            <person name="Abrahante J.E."/>
            <person name="Garbe J."/>
            <person name="Badalamenti J.P."/>
            <person name="Herman A."/>
            <person name="Mangelson H."/>
            <person name="Liachko I."/>
            <person name="Sullivan S."/>
            <person name="Sone E.D."/>
            <person name="Koren S."/>
            <person name="Silverstein K.A.T."/>
            <person name="Beckman K.B."/>
            <person name="Gohl D.M."/>
        </authorList>
    </citation>
    <scope>NUCLEOTIDE SEQUENCE</scope>
    <source>
        <strain evidence="1">Duluth1</strain>
        <tissue evidence="1">Whole animal</tissue>
    </source>
</reference>